<dbReference type="EMBL" id="JBHSOW010000068">
    <property type="protein sequence ID" value="MFC5651065.1"/>
    <property type="molecule type" value="Genomic_DNA"/>
</dbReference>
<evidence type="ECO:0000313" key="6">
    <source>
        <dbReference type="Proteomes" id="UP001596047"/>
    </source>
</evidence>
<protein>
    <submittedName>
        <fullName evidence="5">NUDIX domain-containing protein</fullName>
    </submittedName>
</protein>
<dbReference type="RefSeq" id="WP_379189660.1">
    <property type="nucleotide sequence ID" value="NZ_JBHSOW010000068.1"/>
</dbReference>
<dbReference type="Gene3D" id="3.90.79.10">
    <property type="entry name" value="Nucleoside Triphosphate Pyrophosphohydrolase"/>
    <property type="match status" value="1"/>
</dbReference>
<dbReference type="Proteomes" id="UP001596047">
    <property type="component" value="Unassembled WGS sequence"/>
</dbReference>
<dbReference type="InterPro" id="IPR000086">
    <property type="entry name" value="NUDIX_hydrolase_dom"/>
</dbReference>
<proteinExistence type="inferred from homology"/>
<evidence type="ECO:0000256" key="1">
    <source>
        <dbReference type="ARBA" id="ARBA00001946"/>
    </source>
</evidence>
<dbReference type="PROSITE" id="PS51462">
    <property type="entry name" value="NUDIX"/>
    <property type="match status" value="1"/>
</dbReference>
<name>A0ABW0VZK0_9BACL</name>
<comment type="cofactor">
    <cofactor evidence="1">
        <name>Mg(2+)</name>
        <dbReference type="ChEBI" id="CHEBI:18420"/>
    </cofactor>
</comment>
<dbReference type="InterPro" id="IPR020476">
    <property type="entry name" value="Nudix_hydrolase"/>
</dbReference>
<dbReference type="PANTHER" id="PTHR43046:SF14">
    <property type="entry name" value="MUTT_NUDIX FAMILY PROTEIN"/>
    <property type="match status" value="1"/>
</dbReference>
<dbReference type="PRINTS" id="PR00502">
    <property type="entry name" value="NUDIXFAMILY"/>
</dbReference>
<sequence>MLIRPRVCAAIIKENRVLMVLQENENRSFWTLPGGGVEEGETLEAAVLREVKEEVNVDGKVERLLFEDTYTYGPDYCFLVTVDHDQKAELGYDPELPLNDQVLKGISWFALTDKKDDIQVKLLIESLLVD</sequence>
<comment type="caution">
    <text evidence="5">The sequence shown here is derived from an EMBL/GenBank/DDBJ whole genome shotgun (WGS) entry which is preliminary data.</text>
</comment>
<accession>A0ABW0VZK0</accession>
<dbReference type="InterPro" id="IPR020084">
    <property type="entry name" value="NUDIX_hydrolase_CS"/>
</dbReference>
<gene>
    <name evidence="5" type="ORF">ACFPYJ_18520</name>
</gene>
<comment type="similarity">
    <text evidence="3">Belongs to the Nudix hydrolase family.</text>
</comment>
<feature type="domain" description="Nudix hydrolase" evidence="4">
    <location>
        <begin position="1"/>
        <end position="130"/>
    </location>
</feature>
<evidence type="ECO:0000256" key="2">
    <source>
        <dbReference type="ARBA" id="ARBA00022801"/>
    </source>
</evidence>
<evidence type="ECO:0000313" key="5">
    <source>
        <dbReference type="EMBL" id="MFC5651065.1"/>
    </source>
</evidence>
<keyword evidence="6" id="KW-1185">Reference proteome</keyword>
<keyword evidence="2 3" id="KW-0378">Hydrolase</keyword>
<dbReference type="Pfam" id="PF00293">
    <property type="entry name" value="NUDIX"/>
    <property type="match status" value="1"/>
</dbReference>
<organism evidence="5 6">
    <name type="scientific">Paenibacillus solisilvae</name>
    <dbReference type="NCBI Taxonomy" id="2486751"/>
    <lineage>
        <taxon>Bacteria</taxon>
        <taxon>Bacillati</taxon>
        <taxon>Bacillota</taxon>
        <taxon>Bacilli</taxon>
        <taxon>Bacillales</taxon>
        <taxon>Paenibacillaceae</taxon>
        <taxon>Paenibacillus</taxon>
    </lineage>
</organism>
<evidence type="ECO:0000256" key="3">
    <source>
        <dbReference type="RuleBase" id="RU003476"/>
    </source>
</evidence>
<dbReference type="InterPro" id="IPR015797">
    <property type="entry name" value="NUDIX_hydrolase-like_dom_sf"/>
</dbReference>
<dbReference type="SUPFAM" id="SSF55811">
    <property type="entry name" value="Nudix"/>
    <property type="match status" value="1"/>
</dbReference>
<dbReference type="PROSITE" id="PS00893">
    <property type="entry name" value="NUDIX_BOX"/>
    <property type="match status" value="1"/>
</dbReference>
<reference evidence="6" key="1">
    <citation type="journal article" date="2019" name="Int. J. Syst. Evol. Microbiol.">
        <title>The Global Catalogue of Microorganisms (GCM) 10K type strain sequencing project: providing services to taxonomists for standard genome sequencing and annotation.</title>
        <authorList>
            <consortium name="The Broad Institute Genomics Platform"/>
            <consortium name="The Broad Institute Genome Sequencing Center for Infectious Disease"/>
            <person name="Wu L."/>
            <person name="Ma J."/>
        </authorList>
    </citation>
    <scope>NUCLEOTIDE SEQUENCE [LARGE SCALE GENOMIC DNA]</scope>
    <source>
        <strain evidence="6">CGMCC 1.3240</strain>
    </source>
</reference>
<evidence type="ECO:0000259" key="4">
    <source>
        <dbReference type="PROSITE" id="PS51462"/>
    </source>
</evidence>
<dbReference type="PANTHER" id="PTHR43046">
    <property type="entry name" value="GDP-MANNOSE MANNOSYL HYDROLASE"/>
    <property type="match status" value="1"/>
</dbReference>